<dbReference type="CDD" id="cd00729">
    <property type="entry name" value="rubredoxin_SM"/>
    <property type="match status" value="1"/>
</dbReference>
<dbReference type="InterPro" id="IPR003251">
    <property type="entry name" value="Rr_diiron-bd_dom"/>
</dbReference>
<gene>
    <name evidence="5" type="ORF">MSSIT_2866</name>
</gene>
<dbReference type="GO" id="GO:0005506">
    <property type="term" value="F:iron ion binding"/>
    <property type="evidence" value="ECO:0007669"/>
    <property type="project" value="InterPro"/>
</dbReference>
<feature type="domain" description="Rubredoxin-like" evidence="3">
    <location>
        <begin position="148"/>
        <end position="181"/>
    </location>
</feature>
<name>A0A0E3P746_9EURY</name>
<dbReference type="SUPFAM" id="SSF57802">
    <property type="entry name" value="Rubredoxin-like"/>
    <property type="match status" value="1"/>
</dbReference>
<dbReference type="InterPro" id="IPR024934">
    <property type="entry name" value="Rubredoxin-like_dom"/>
</dbReference>
<dbReference type="KEGG" id="msw:MSSIT_2866"/>
<dbReference type="InterPro" id="IPR052753">
    <property type="entry name" value="Rbr2/Nigerythrin"/>
</dbReference>
<dbReference type="PANTHER" id="PTHR33746">
    <property type="entry name" value="RUBRERYTHRIN"/>
    <property type="match status" value="1"/>
</dbReference>
<dbReference type="GeneID" id="24861766"/>
<evidence type="ECO:0000313" key="6">
    <source>
        <dbReference type="Proteomes" id="UP000033111"/>
    </source>
</evidence>
<evidence type="ECO:0000259" key="3">
    <source>
        <dbReference type="PROSITE" id="PS50903"/>
    </source>
</evidence>
<dbReference type="HOGENOM" id="CLU_095256_1_0_2"/>
<dbReference type="EMBL" id="CP009506">
    <property type="protein sequence ID" value="AKB29585.1"/>
    <property type="molecule type" value="Genomic_DNA"/>
</dbReference>
<sequence>MRKMTEQHLINAFGGESQAHMRYLHFANQAEKEKFTNVARLFRAISHAEYVHAGDHYKALKHLNGGFVANSMAAFGPGDTLKNLQLAIDGETFEIEEMYPVYIEVAKFQEEKLAQRSFEWSYATEKLHKQLFEKAFDAVNAGNDVDLGPVHICEVCGYTLEGEAPDRCPVCGAVKEKFTAFR</sequence>
<keyword evidence="2" id="KW-0249">Electron transport</keyword>
<dbReference type="PROSITE" id="PS50903">
    <property type="entry name" value="RUBREDOXIN_LIKE"/>
    <property type="match status" value="1"/>
</dbReference>
<evidence type="ECO:0000259" key="4">
    <source>
        <dbReference type="PROSITE" id="PS50905"/>
    </source>
</evidence>
<dbReference type="InterPro" id="IPR048574">
    <property type="entry name" value="RUBY_RBDX"/>
</dbReference>
<dbReference type="PATRIC" id="fig|1434120.4.peg.3742"/>
<dbReference type="PANTHER" id="PTHR33746:SF4">
    <property type="entry name" value="RUBRERYTHRIN"/>
    <property type="match status" value="1"/>
</dbReference>
<proteinExistence type="predicted"/>
<dbReference type="Gene3D" id="2.20.28.10">
    <property type="match status" value="1"/>
</dbReference>
<dbReference type="InterPro" id="IPR012347">
    <property type="entry name" value="Ferritin-like"/>
</dbReference>
<feature type="domain" description="Ferritin-like diiron" evidence="4">
    <location>
        <begin position="1"/>
        <end position="143"/>
    </location>
</feature>
<evidence type="ECO:0000256" key="1">
    <source>
        <dbReference type="ARBA" id="ARBA00022448"/>
    </source>
</evidence>
<organism evidence="5 6">
    <name type="scientific">Methanosarcina siciliae T4/M</name>
    <dbReference type="NCBI Taxonomy" id="1434120"/>
    <lineage>
        <taxon>Archaea</taxon>
        <taxon>Methanobacteriati</taxon>
        <taxon>Methanobacteriota</taxon>
        <taxon>Stenosarchaea group</taxon>
        <taxon>Methanomicrobia</taxon>
        <taxon>Methanosarcinales</taxon>
        <taxon>Methanosarcinaceae</taxon>
        <taxon>Methanosarcina</taxon>
    </lineage>
</organism>
<dbReference type="SUPFAM" id="SSF47240">
    <property type="entry name" value="Ferritin-like"/>
    <property type="match status" value="1"/>
</dbReference>
<keyword evidence="1" id="KW-0813">Transport</keyword>
<protein>
    <submittedName>
        <fullName evidence="5">Rubrerythrin</fullName>
    </submittedName>
</protein>
<dbReference type="Pfam" id="PF21349">
    <property type="entry name" value="RUBY_RBDX"/>
    <property type="match status" value="1"/>
</dbReference>
<dbReference type="Proteomes" id="UP000033111">
    <property type="component" value="Chromosome"/>
</dbReference>
<dbReference type="Gene3D" id="1.20.1260.10">
    <property type="match status" value="1"/>
</dbReference>
<keyword evidence="6" id="KW-1185">Reference proteome</keyword>
<accession>A0A0E3P746</accession>
<dbReference type="RefSeq" id="WP_048173422.1">
    <property type="nucleotide sequence ID" value="NZ_CP009506.1"/>
</dbReference>
<dbReference type="PROSITE" id="PS50905">
    <property type="entry name" value="FERRITIN_LIKE"/>
    <property type="match status" value="1"/>
</dbReference>
<dbReference type="InterPro" id="IPR009040">
    <property type="entry name" value="Ferritin-like_diiron"/>
</dbReference>
<dbReference type="AlphaFoldDB" id="A0A0E3P746"/>
<dbReference type="OrthoDB" id="45654at2157"/>
<dbReference type="CDD" id="cd01041">
    <property type="entry name" value="Rubrerythrin"/>
    <property type="match status" value="1"/>
</dbReference>
<dbReference type="Pfam" id="PF02915">
    <property type="entry name" value="Rubrerythrin"/>
    <property type="match status" value="1"/>
</dbReference>
<dbReference type="GO" id="GO:0016491">
    <property type="term" value="F:oxidoreductase activity"/>
    <property type="evidence" value="ECO:0007669"/>
    <property type="project" value="InterPro"/>
</dbReference>
<dbReference type="InterPro" id="IPR009078">
    <property type="entry name" value="Ferritin-like_SF"/>
</dbReference>
<reference evidence="5 6" key="1">
    <citation type="submission" date="2014-07" db="EMBL/GenBank/DDBJ databases">
        <title>Methanogenic archaea and the global carbon cycle.</title>
        <authorList>
            <person name="Henriksen J.R."/>
            <person name="Luke J."/>
            <person name="Reinhart S."/>
            <person name="Benedict M.N."/>
            <person name="Youngblut N.D."/>
            <person name="Metcalf M.E."/>
            <person name="Whitaker R.J."/>
            <person name="Metcalf W.W."/>
        </authorList>
    </citation>
    <scope>NUCLEOTIDE SEQUENCE [LARGE SCALE GENOMIC DNA]</scope>
    <source>
        <strain evidence="5 6">T4/M</strain>
    </source>
</reference>
<evidence type="ECO:0000256" key="2">
    <source>
        <dbReference type="ARBA" id="ARBA00022982"/>
    </source>
</evidence>
<evidence type="ECO:0000313" key="5">
    <source>
        <dbReference type="EMBL" id="AKB29585.1"/>
    </source>
</evidence>